<dbReference type="PROSITE" id="PS51737">
    <property type="entry name" value="RECOMBINASE_DNA_BIND"/>
    <property type="match status" value="1"/>
</dbReference>
<dbReference type="HOGENOM" id="CLU_051006_0_0_3"/>
<proteinExistence type="inferred from homology"/>
<dbReference type="RefSeq" id="WP_013322415.1">
    <property type="nucleotide sequence ID" value="NC_014501.1"/>
</dbReference>
<organism evidence="4 5">
    <name type="scientific">Gloeothece verrucosa (strain PCC 7822)</name>
    <name type="common">Cyanothece sp. (strain PCC 7822)</name>
    <dbReference type="NCBI Taxonomy" id="497965"/>
    <lineage>
        <taxon>Bacteria</taxon>
        <taxon>Bacillati</taxon>
        <taxon>Cyanobacteriota</taxon>
        <taxon>Cyanophyceae</taxon>
        <taxon>Oscillatoriophycideae</taxon>
        <taxon>Chroococcales</taxon>
        <taxon>Aphanothecaceae</taxon>
        <taxon>Gloeothece</taxon>
        <taxon>Gloeothece verrucosa</taxon>
    </lineage>
</organism>
<evidence type="ECO:0000313" key="5">
    <source>
        <dbReference type="Proteomes" id="UP000008206"/>
    </source>
</evidence>
<evidence type="ECO:0000256" key="1">
    <source>
        <dbReference type="ARBA" id="ARBA00009913"/>
    </source>
</evidence>
<dbReference type="PANTHER" id="PTHR30461:SF26">
    <property type="entry name" value="RESOLVASE HOMOLOG YNEB"/>
    <property type="match status" value="1"/>
</dbReference>
<keyword evidence="5" id="KW-1185">Reference proteome</keyword>
<evidence type="ECO:0000259" key="3">
    <source>
        <dbReference type="PROSITE" id="PS51737"/>
    </source>
</evidence>
<dbReference type="InterPro" id="IPR036162">
    <property type="entry name" value="Resolvase-like_N_sf"/>
</dbReference>
<dbReference type="Pfam" id="PF07508">
    <property type="entry name" value="Recombinase"/>
    <property type="match status" value="1"/>
</dbReference>
<dbReference type="AlphaFoldDB" id="E0UF58"/>
<reference evidence="5" key="1">
    <citation type="journal article" date="2011" name="MBio">
        <title>Novel metabolic attributes of the genus Cyanothece, comprising a group of unicellular nitrogen-fixing Cyanobacteria.</title>
        <authorList>
            <person name="Bandyopadhyay A."/>
            <person name="Elvitigala T."/>
            <person name="Welsh E."/>
            <person name="Stockel J."/>
            <person name="Liberton M."/>
            <person name="Min H."/>
            <person name="Sherman L.A."/>
            <person name="Pakrasi H.B."/>
        </authorList>
    </citation>
    <scope>NUCLEOTIDE SEQUENCE [LARGE SCALE GENOMIC DNA]</scope>
    <source>
        <strain evidence="5">PCC 7822</strain>
    </source>
</reference>
<gene>
    <name evidence="4" type="ordered locus">Cyan7822_2332</name>
</gene>
<dbReference type="GO" id="GO:0003677">
    <property type="term" value="F:DNA binding"/>
    <property type="evidence" value="ECO:0007669"/>
    <property type="project" value="InterPro"/>
</dbReference>
<feature type="region of interest" description="Disordered" evidence="2">
    <location>
        <begin position="123"/>
        <end position="142"/>
    </location>
</feature>
<dbReference type="Gene3D" id="3.90.1750.20">
    <property type="entry name" value="Putative Large Serine Recombinase, Chain B, Domain 2"/>
    <property type="match status" value="1"/>
</dbReference>
<comment type="similarity">
    <text evidence="1">Belongs to the site-specific recombinase resolvase family.</text>
</comment>
<protein>
    <submittedName>
        <fullName evidence="4">Recombinase</fullName>
    </submittedName>
</protein>
<feature type="compositionally biased region" description="Basic residues" evidence="2">
    <location>
        <begin position="123"/>
        <end position="133"/>
    </location>
</feature>
<dbReference type="SUPFAM" id="SSF53041">
    <property type="entry name" value="Resolvase-like"/>
    <property type="match status" value="1"/>
</dbReference>
<accession>E0UF58</accession>
<sequence>MKIIAYLYSDPLLESPPNISIWGLEVDQVYQDLDPQRPQLQELLTQAQIDPPTYLLIRRLEELGDTVEQVGERLNQLENLGIEIIATEQPYSSSLLNKNSPKDIRTHLTKLLQEIQKNQRRQRLKKGHARNRIKALPPPGKAPYGYRRGKDRYILDRSTAPVVKDFFERFLLFGSLRGAVRYLEKRYGKKISVSTARKWLTNPVYRGDLAYQNSDIIPDTHLPIISREEAAQIDRLLRRNSNLAPRTASAPRSLAGLVSCNQCQSQMTITRVTTRNKKTEYLYLRPMNCPLQPKCQAILYQEVLNKTILKICQDLPLAVAQLNLPNLEAIKLKLTENISKKKAIIDQLSQLQEQGILEQQTSDLRSYQLKTEIAQLQTQLDQLPPGDLKIITKAVTIPQFWLDLSEAERRFYFREFIRQVEIIRLQPDDWAVQLIFIF</sequence>
<dbReference type="Gene3D" id="3.40.50.1390">
    <property type="entry name" value="Resolvase, N-terminal catalytic domain"/>
    <property type="match status" value="1"/>
</dbReference>
<dbReference type="InterPro" id="IPR006119">
    <property type="entry name" value="Resolv_N"/>
</dbReference>
<name>E0UF58_GLOV7</name>
<dbReference type="EMBL" id="CP002198">
    <property type="protein sequence ID" value="ADN14310.1"/>
    <property type="molecule type" value="Genomic_DNA"/>
</dbReference>
<evidence type="ECO:0000313" key="4">
    <source>
        <dbReference type="EMBL" id="ADN14310.1"/>
    </source>
</evidence>
<dbReference type="SMART" id="SM00857">
    <property type="entry name" value="Resolvase"/>
    <property type="match status" value="1"/>
</dbReference>
<dbReference type="KEGG" id="cyj:Cyan7822_2332"/>
<dbReference type="GO" id="GO:0000150">
    <property type="term" value="F:DNA strand exchange activity"/>
    <property type="evidence" value="ECO:0007669"/>
    <property type="project" value="InterPro"/>
</dbReference>
<dbReference type="eggNOG" id="COG1961">
    <property type="taxonomic scope" value="Bacteria"/>
</dbReference>
<dbReference type="PANTHER" id="PTHR30461">
    <property type="entry name" value="DNA-INVERTASE FROM LAMBDOID PROPHAGE"/>
    <property type="match status" value="1"/>
</dbReference>
<dbReference type="OrthoDB" id="445127at2"/>
<dbReference type="STRING" id="497965.Cyan7822_2332"/>
<dbReference type="InterPro" id="IPR011109">
    <property type="entry name" value="DNA_bind_recombinase_dom"/>
</dbReference>
<dbReference type="InterPro" id="IPR050639">
    <property type="entry name" value="SSR_resolvase"/>
</dbReference>
<dbReference type="InterPro" id="IPR038109">
    <property type="entry name" value="DNA_bind_recomb_sf"/>
</dbReference>
<feature type="domain" description="Recombinase" evidence="3">
    <location>
        <begin position="143"/>
        <end position="243"/>
    </location>
</feature>
<evidence type="ECO:0000256" key="2">
    <source>
        <dbReference type="SAM" id="MobiDB-lite"/>
    </source>
</evidence>
<dbReference type="Proteomes" id="UP000008206">
    <property type="component" value="Chromosome"/>
</dbReference>
<dbReference type="Pfam" id="PF00239">
    <property type="entry name" value="Resolvase"/>
    <property type="match status" value="1"/>
</dbReference>